<dbReference type="Proteomes" id="UP001596378">
    <property type="component" value="Unassembled WGS sequence"/>
</dbReference>
<dbReference type="InterPro" id="IPR029062">
    <property type="entry name" value="Class_I_gatase-like"/>
</dbReference>
<keyword evidence="1" id="KW-0378">Hydrolase</keyword>
<protein>
    <submittedName>
        <fullName evidence="1">Glycosyl hydrolase</fullName>
    </submittedName>
</protein>
<evidence type="ECO:0000313" key="2">
    <source>
        <dbReference type="Proteomes" id="UP001596378"/>
    </source>
</evidence>
<dbReference type="PANTHER" id="PTHR36848">
    <property type="entry name" value="DNA-BINDING PROTEIN (PUTATIVE SECRETED PROTEIN)-RELATED"/>
    <property type="match status" value="1"/>
</dbReference>
<dbReference type="RefSeq" id="WP_378044769.1">
    <property type="nucleotide sequence ID" value="NZ_JBHMDN010000006.1"/>
</dbReference>
<name>A0ABW2FE35_9BACL</name>
<dbReference type="Gene3D" id="3.40.50.880">
    <property type="match status" value="1"/>
</dbReference>
<keyword evidence="2" id="KW-1185">Reference proteome</keyword>
<dbReference type="GO" id="GO:0016787">
    <property type="term" value="F:hydrolase activity"/>
    <property type="evidence" value="ECO:0007669"/>
    <property type="project" value="UniProtKB-KW"/>
</dbReference>
<accession>A0ABW2FE35</accession>
<organism evidence="1 2">
    <name type="scientific">Cohnella cellulosilytica</name>
    <dbReference type="NCBI Taxonomy" id="986710"/>
    <lineage>
        <taxon>Bacteria</taxon>
        <taxon>Bacillati</taxon>
        <taxon>Bacillota</taxon>
        <taxon>Bacilli</taxon>
        <taxon>Bacillales</taxon>
        <taxon>Paenibacillaceae</taxon>
        <taxon>Cohnella</taxon>
    </lineage>
</organism>
<reference evidence="2" key="1">
    <citation type="journal article" date="2019" name="Int. J. Syst. Evol. Microbiol.">
        <title>The Global Catalogue of Microorganisms (GCM) 10K type strain sequencing project: providing services to taxonomists for standard genome sequencing and annotation.</title>
        <authorList>
            <consortium name="The Broad Institute Genomics Platform"/>
            <consortium name="The Broad Institute Genome Sequencing Center for Infectious Disease"/>
            <person name="Wu L."/>
            <person name="Ma J."/>
        </authorList>
    </citation>
    <scope>NUCLEOTIDE SEQUENCE [LARGE SCALE GENOMIC DNA]</scope>
    <source>
        <strain evidence="2">KCTC 12907</strain>
    </source>
</reference>
<dbReference type="InterPro" id="IPR053161">
    <property type="entry name" value="Ulvan_degrading_GH"/>
</dbReference>
<proteinExistence type="predicted"/>
<comment type="caution">
    <text evidence="1">The sequence shown here is derived from an EMBL/GenBank/DDBJ whole genome shotgun (WGS) entry which is preliminary data.</text>
</comment>
<dbReference type="EMBL" id="JBHTAI010000016">
    <property type="protein sequence ID" value="MFC7151508.1"/>
    <property type="molecule type" value="Genomic_DNA"/>
</dbReference>
<dbReference type="PANTHER" id="PTHR36848:SF2">
    <property type="entry name" value="SECRETED PROTEIN"/>
    <property type="match status" value="1"/>
</dbReference>
<evidence type="ECO:0000313" key="1">
    <source>
        <dbReference type="EMBL" id="MFC7151508.1"/>
    </source>
</evidence>
<sequence length="1034" mass="116663">MESTSLREAFRNPGAEFRSAPFWAWNDKLERDELERQIKSMKEQGAGGFFMHSRDGLETRYMSEEWMEHVRTAVQAASERGMTAWIYDEDRWPSGSAGGIVPSMGDAYRAKGLTIEVVREATEADESFVALFRAEIDGMEISRCERLECRPGIRYPQPGEGEALLALRIEVAEACEWFNDESPHDTLNPDSVRLFIETTYEAYKEAAGEQFGKTIAGVFTDEPSAADRHCKFTEGRGWLPWTYSLPDYYREKRGTDVLDTIPYVFFNGEPSAAARHDYWRTISELFSESYSGQLGRWCEDNGLLFTGHYLWENKLGVATRVCGAIMPNYRYQHVPGIDMLMEQTDETITVKQCTSVANQYGRQRVITETYGCTGWEFTFEGQKWVGDFQYVLGVNLRSQHLALYSLKGCRKRDYPPVFSYNTTWWNRNRVVEDYFARIGAVMTPGTAVRDVLVLHPASTAWSLLGANPYGIPDRNKDRDIPGINRYGDEFNGFLRGLLGAHYDFDLGDETIMAEAGRVETNRLFVGQAGYHAVIVPAMRTMLDSTYRLLQAFLEAGGRAIAAAPVPEMIEGRADDRVRTLFAHPNMIVVPSERAVVPALENVLPRRVSLVSEFMNEAPELLYLLKEQEDGHTLFVVNNDREKALNVRLTTAFSGRVEEWNPLTGDVFEVGAEPTGDGGMALEASFPPSGSKLYFISKEGSPAAAPPLVDDGETALNPFAVKLHASLGPSCSFTRTMPNALVLDNCAYRMDSGPWSGEMDVWQAQRDIRERLGMRQIYYNGLPQRYKWIEEPHSRDGTPVELRFRFRVETLPQNPVYLALEEAEHFTVSLNGVQAPDGAEGWFVDRAIRKVRLEGMRLGENELILSCAYLNRMELEDCYLIGDFGVSSERTIVAEPERLRFGDWGLQGYFHYAGSIVYHFDFDCRMETGERAYLFMGDYSAVTLDVTVNGVEAGAVPWRAANGLDITGLLRSGVNRLDIEVAGSPRNLFGPFHQARGAVPSTGWESFRTEGVEYTSEYIVHPYGIFEPIQIRKNK</sequence>
<gene>
    <name evidence="1" type="ORF">ACFQMJ_23460</name>
</gene>
<dbReference type="Pfam" id="PF17132">
    <property type="entry name" value="Glyco_hydro_106"/>
    <property type="match status" value="1"/>
</dbReference>